<protein>
    <submittedName>
        <fullName evidence="2">Glucuronide uptake porin UidC</fullName>
    </submittedName>
</protein>
<dbReference type="KEGG" id="vga:BSQ33_15960"/>
<proteinExistence type="predicted"/>
<dbReference type="NCBIfam" id="NF008479">
    <property type="entry name" value="PRK11379.1"/>
    <property type="match status" value="1"/>
</dbReference>
<dbReference type="Gene3D" id="2.40.160.10">
    <property type="entry name" value="Porin"/>
    <property type="match status" value="1"/>
</dbReference>
<dbReference type="OrthoDB" id="5864637at2"/>
<keyword evidence="1" id="KW-0732">Signal</keyword>
<dbReference type="Proteomes" id="UP000196708">
    <property type="component" value="Chromosome 2"/>
</dbReference>
<feature type="chain" id="PRO_5012486948" evidence="1">
    <location>
        <begin position="24"/>
        <end position="423"/>
    </location>
</feature>
<dbReference type="InterPro" id="IPR023614">
    <property type="entry name" value="Porin_dom_sf"/>
</dbReference>
<dbReference type="EMBL" id="CP018836">
    <property type="protein sequence ID" value="ASA57282.1"/>
    <property type="molecule type" value="Genomic_DNA"/>
</dbReference>
<evidence type="ECO:0000256" key="1">
    <source>
        <dbReference type="SAM" id="SignalP"/>
    </source>
</evidence>
<evidence type="ECO:0000313" key="3">
    <source>
        <dbReference type="Proteomes" id="UP000196708"/>
    </source>
</evidence>
<gene>
    <name evidence="2" type="ORF">BSQ33_15960</name>
</gene>
<dbReference type="RefSeq" id="WP_088134628.1">
    <property type="nucleotide sequence ID" value="NZ_CP018836.1"/>
</dbReference>
<accession>A0A1Z2SJD9</accession>
<dbReference type="AlphaFoldDB" id="A0A1Z2SJD9"/>
<organism evidence="2 3">
    <name type="scientific">Vibrio gazogenes</name>
    <dbReference type="NCBI Taxonomy" id="687"/>
    <lineage>
        <taxon>Bacteria</taxon>
        <taxon>Pseudomonadati</taxon>
        <taxon>Pseudomonadota</taxon>
        <taxon>Gammaproteobacteria</taxon>
        <taxon>Vibrionales</taxon>
        <taxon>Vibrionaceae</taxon>
        <taxon>Vibrio</taxon>
    </lineage>
</organism>
<sequence>MKKLFIPTLSAVIVAMLSTSVFASEPDNNADSLRLRLKNDFRKAERPSAGPSGRDIYAWVQGTMVDLDTHYFSDFVGVTGSAYYVYKLGADGSSSTRGYLRGYDSFSLTQGALKFKLNDDLKLKVGRFGTDSGYGSLPYDVPLISSGSNRTMPTLSEGALVHYDLNENVELWGMWRQRVFLWTDVGTGVRDEGVFDSSTGTYSKKEPRAFLAGSWHDDQNRVDLGYSWQDDVSSQVELKLQRKDSFDDQSNIRYEFLTLNASLSGLSKAASYHNDTQVYSGKITYTNADISYFGGLGYVSHVLNGIGTNVNTDIGYVGSLSIDRNKEDMYSLQIGVNYTINNNFSVMVAPLMTDGYEDTHRTISIKGKGVVAAVFYKVNSGPLTGLRAFVASDVANEKRSGSALGDDLDYWDVKAGIQYDFNL</sequence>
<dbReference type="SUPFAM" id="SSF56925">
    <property type="entry name" value="OMPA-like"/>
    <property type="match status" value="1"/>
</dbReference>
<name>A0A1Z2SJD9_VIBGA</name>
<reference evidence="2 3" key="1">
    <citation type="submission" date="2016-12" db="EMBL/GenBank/DDBJ databases">
        <authorList>
            <person name="Song W.-J."/>
            <person name="Kurnit D.M."/>
        </authorList>
    </citation>
    <scope>NUCLEOTIDE SEQUENCE [LARGE SCALE GENOMIC DNA]</scope>
    <source>
        <strain evidence="2 3">ATCC 43942</strain>
    </source>
</reference>
<evidence type="ECO:0000313" key="2">
    <source>
        <dbReference type="EMBL" id="ASA57282.1"/>
    </source>
</evidence>
<dbReference type="InterPro" id="IPR011250">
    <property type="entry name" value="OMP/PagP_B-barrel"/>
</dbReference>
<feature type="signal peptide" evidence="1">
    <location>
        <begin position="1"/>
        <end position="23"/>
    </location>
</feature>